<reference evidence="2" key="1">
    <citation type="submission" date="2018-04" db="EMBL/GenBank/DDBJ databases">
        <title>WGS assembly of Panicum hallii.</title>
        <authorList>
            <person name="Lovell J."/>
            <person name="Jenkins J."/>
            <person name="Lowry D."/>
            <person name="Mamidi S."/>
            <person name="Sreedasyam A."/>
            <person name="Weng X."/>
            <person name="Barry K."/>
            <person name="Bonette J."/>
            <person name="Campitelli B."/>
            <person name="Daum C."/>
            <person name="Gordon S."/>
            <person name="Gould B."/>
            <person name="Lipzen A."/>
            <person name="Macqueen A."/>
            <person name="Palacio-Mejia J."/>
            <person name="Plott C."/>
            <person name="Shakirov E."/>
            <person name="Shu S."/>
            <person name="Yoshinaga Y."/>
            <person name="Zane M."/>
            <person name="Rokhsar D."/>
            <person name="Grimwood J."/>
            <person name="Schmutz J."/>
            <person name="Juenger T."/>
        </authorList>
    </citation>
    <scope>NUCLEOTIDE SEQUENCE [LARGE SCALE GENOMIC DNA]</scope>
    <source>
        <strain evidence="2">FIL2</strain>
    </source>
</reference>
<feature type="region of interest" description="Disordered" evidence="1">
    <location>
        <begin position="1"/>
        <end position="44"/>
    </location>
</feature>
<dbReference type="Gramene" id="PAN50055">
    <property type="protein sequence ID" value="PAN50055"/>
    <property type="gene ID" value="PAHAL_9G494900"/>
</dbReference>
<dbReference type="AlphaFoldDB" id="A0A2S3IRB5"/>
<sequence>MEKKQNGKRAAPFLCLPLPLSTPRASRRDETPTRSAPRRLAMAAADYDRAYHPDAAPATAGEFDRPYRNEVVPYGDRRLDIVVKPPARSPPPPLPASTRSGGGAGSAWCFSDPEMKRRRRVASYKAYSVEGKVKASLRRGFRWIKAKCSELIHG</sequence>
<feature type="region of interest" description="Disordered" evidence="1">
    <location>
        <begin position="82"/>
        <end position="109"/>
    </location>
</feature>
<proteinExistence type="predicted"/>
<dbReference type="EMBL" id="CM008054">
    <property type="protein sequence ID" value="PAN50055.1"/>
    <property type="molecule type" value="Genomic_DNA"/>
</dbReference>
<dbReference type="InterPro" id="IPR021899">
    <property type="entry name" value="DUF3511"/>
</dbReference>
<dbReference type="Proteomes" id="UP000243499">
    <property type="component" value="Chromosome 9"/>
</dbReference>
<dbReference type="PANTHER" id="PTHR33193:SF13">
    <property type="entry name" value="EXPRESSED PROTEIN"/>
    <property type="match status" value="1"/>
</dbReference>
<name>A0A2S3IRB5_9POAL</name>
<organism evidence="2">
    <name type="scientific">Panicum hallii</name>
    <dbReference type="NCBI Taxonomy" id="206008"/>
    <lineage>
        <taxon>Eukaryota</taxon>
        <taxon>Viridiplantae</taxon>
        <taxon>Streptophyta</taxon>
        <taxon>Embryophyta</taxon>
        <taxon>Tracheophyta</taxon>
        <taxon>Spermatophyta</taxon>
        <taxon>Magnoliopsida</taxon>
        <taxon>Liliopsida</taxon>
        <taxon>Poales</taxon>
        <taxon>Poaceae</taxon>
        <taxon>PACMAD clade</taxon>
        <taxon>Panicoideae</taxon>
        <taxon>Panicodae</taxon>
        <taxon>Paniceae</taxon>
        <taxon>Panicinae</taxon>
        <taxon>Panicum</taxon>
        <taxon>Panicum sect. Panicum</taxon>
    </lineage>
</organism>
<dbReference type="PANTHER" id="PTHR33193">
    <property type="entry name" value="DOMAIN PROTEIN, PUTATIVE (DUF3511)-RELATED"/>
    <property type="match status" value="1"/>
</dbReference>
<evidence type="ECO:0008006" key="3">
    <source>
        <dbReference type="Google" id="ProtNLM"/>
    </source>
</evidence>
<gene>
    <name evidence="2" type="ORF">PAHAL_9G494900</name>
</gene>
<dbReference type="Pfam" id="PF12023">
    <property type="entry name" value="DUF3511"/>
    <property type="match status" value="1"/>
</dbReference>
<protein>
    <recommendedName>
        <fullName evidence="3">DUF3511 domain-containing protein</fullName>
    </recommendedName>
</protein>
<evidence type="ECO:0000256" key="1">
    <source>
        <dbReference type="SAM" id="MobiDB-lite"/>
    </source>
</evidence>
<accession>A0A2S3IRB5</accession>
<evidence type="ECO:0000313" key="2">
    <source>
        <dbReference type="EMBL" id="PAN50055.1"/>
    </source>
</evidence>